<keyword evidence="2" id="KW-1185">Reference proteome</keyword>
<dbReference type="EMBL" id="JARJFB010000127">
    <property type="protein sequence ID" value="MEA0971388.1"/>
    <property type="molecule type" value="Genomic_DNA"/>
</dbReference>
<organism evidence="1 2">
    <name type="scientific">Candidatus Megaera venefica</name>
    <dbReference type="NCBI Taxonomy" id="2055910"/>
    <lineage>
        <taxon>Bacteria</taxon>
        <taxon>Pseudomonadati</taxon>
        <taxon>Pseudomonadota</taxon>
        <taxon>Alphaproteobacteria</taxon>
        <taxon>Rickettsiales</taxon>
        <taxon>Rickettsiaceae</taxon>
        <taxon>Candidatus Megaera</taxon>
    </lineage>
</organism>
<evidence type="ECO:0000313" key="2">
    <source>
        <dbReference type="Proteomes" id="UP001291687"/>
    </source>
</evidence>
<comment type="caution">
    <text evidence="1">The sequence shown here is derived from an EMBL/GenBank/DDBJ whole genome shotgun (WGS) entry which is preliminary data.</text>
</comment>
<dbReference type="RefSeq" id="WP_322777289.1">
    <property type="nucleotide sequence ID" value="NZ_JARJFB010000127.1"/>
</dbReference>
<name>A0ABU5NDZ5_9RICK</name>
<reference evidence="1 2" key="1">
    <citation type="submission" date="2023-03" db="EMBL/GenBank/DDBJ databases">
        <title>Host association and intracellularity evolved multiple times independently in the Rickettsiales.</title>
        <authorList>
            <person name="Castelli M."/>
            <person name="Nardi T."/>
            <person name="Gammuto L."/>
            <person name="Bellinzona G."/>
            <person name="Sabaneyeva E."/>
            <person name="Potekhin A."/>
            <person name="Serra V."/>
            <person name="Petroni G."/>
            <person name="Sassera D."/>
        </authorList>
    </citation>
    <scope>NUCLEOTIDE SEQUENCE [LARGE SCALE GENOMIC DNA]</scope>
    <source>
        <strain evidence="1 2">Sr 2-6</strain>
    </source>
</reference>
<dbReference type="Proteomes" id="UP001291687">
    <property type="component" value="Unassembled WGS sequence"/>
</dbReference>
<accession>A0ABU5NDZ5</accession>
<sequence length="530" mass="58618">MPIEYDGFDVGNAVSSGGVTGSTRVKMGNKNYQLKPSILDNEFTRKLKAGWTDRENYGEVIASKVSRAILITSDFEAAPNVSLVYDKVSKKTPVASKYLEGDKVRTLDEYIQEKDPRIKPKRHVKFVDGTKGKVGKGEYDISGEKNASLRKDIARGIAGSIISGDHDVNPGNMIVVTKDGKDRVARIDFGHAFNDLLNAPKMFGGKVRNKDNQVLDFLNRENLADLRFGDQPKLWRDYPGMIPSQEMADAFKELSEAQGLKSGVNAAREEFTDLLIEMEKNNDKKGIKHLQKSLEAISNNVSEVPLNPKLTPQQSIAAAFDNIEKFAKDNQNQMKDAAKLMQLQVDIDKVIEGKKKGVEPSKEQMSQLKNQYAELEKIKGIGQKGGGIEWIKTDEKKPAHKGDLESYIKQRGQKLGLNKAKSKDLAHSDFEFPVKPTFLQRVYNKLFGDKAQEAKPQAVVTSVAKTQGNNILGEKQISSVNKEVPSASQQIPPKLVAKAQVIGSSLGKAENNKPIIKPKVTRNRSASVGW</sequence>
<protein>
    <submittedName>
        <fullName evidence="1">Uncharacterized protein</fullName>
    </submittedName>
</protein>
<evidence type="ECO:0000313" key="1">
    <source>
        <dbReference type="EMBL" id="MEA0971388.1"/>
    </source>
</evidence>
<gene>
    <name evidence="1" type="ORF">Megvenef_01365</name>
</gene>
<proteinExistence type="predicted"/>